<dbReference type="GO" id="GO:0005829">
    <property type="term" value="C:cytosol"/>
    <property type="evidence" value="ECO:0007669"/>
    <property type="project" value="TreeGrafter"/>
</dbReference>
<dbReference type="PANTHER" id="PTHR11431:SF127">
    <property type="entry name" value="BACTERIAL NON-HEME FERRITIN"/>
    <property type="match status" value="1"/>
</dbReference>
<dbReference type="GO" id="GO:0006826">
    <property type="term" value="P:iron ion transport"/>
    <property type="evidence" value="ECO:0007669"/>
    <property type="project" value="InterPro"/>
</dbReference>
<organism evidence="10 11">
    <name type="scientific">Rikenella microfusus</name>
    <dbReference type="NCBI Taxonomy" id="28139"/>
    <lineage>
        <taxon>Bacteria</taxon>
        <taxon>Pseudomonadati</taxon>
        <taxon>Bacteroidota</taxon>
        <taxon>Bacteroidia</taxon>
        <taxon>Bacteroidales</taxon>
        <taxon>Rikenellaceae</taxon>
        <taxon>Rikenella</taxon>
    </lineage>
</organism>
<evidence type="ECO:0000256" key="1">
    <source>
        <dbReference type="ARBA" id="ARBA00006950"/>
    </source>
</evidence>
<sequence length="169" mass="19050">MLSTKMQDALNAHINAELWSAYLYLSMSLDASAKGYKGIANWYAIQFKEEQDHAQLFIDYVLARGGRIALSPIAEVPTEWESPLAMFRDTLAHEQKVTALIDGLCRIADEEKDFATANKLVWFVNEQVEEEENVRDILDQLNMVEGSKMGLYMIDKELGGRVYAAPAAE</sequence>
<dbReference type="EC" id="1.16.3.2" evidence="8"/>
<dbReference type="GO" id="GO:0008199">
    <property type="term" value="F:ferric iron binding"/>
    <property type="evidence" value="ECO:0007669"/>
    <property type="project" value="InterPro"/>
</dbReference>
<comment type="similarity">
    <text evidence="1 8">Belongs to the ferritin family. Prokaryotic subfamily.</text>
</comment>
<dbReference type="InterPro" id="IPR009078">
    <property type="entry name" value="Ferritin-like_SF"/>
</dbReference>
<name>A0A379MSG7_9BACT</name>
<evidence type="ECO:0000259" key="9">
    <source>
        <dbReference type="PROSITE" id="PS50905"/>
    </source>
</evidence>
<evidence type="ECO:0000313" key="10">
    <source>
        <dbReference type="EMBL" id="SUE33840.1"/>
    </source>
</evidence>
<evidence type="ECO:0000256" key="5">
    <source>
        <dbReference type="ARBA" id="ARBA00023004"/>
    </source>
</evidence>
<keyword evidence="11" id="KW-1185">Reference proteome</keyword>
<comment type="function">
    <text evidence="6">May alleviate iron toxicity in the presence of oxygen.</text>
</comment>
<dbReference type="PANTHER" id="PTHR11431">
    <property type="entry name" value="FERRITIN"/>
    <property type="match status" value="1"/>
</dbReference>
<accession>A0A379MSG7</accession>
<dbReference type="FunFam" id="1.20.1260.10:FF:000001">
    <property type="entry name" value="Non-heme ferritin"/>
    <property type="match status" value="1"/>
</dbReference>
<evidence type="ECO:0000256" key="7">
    <source>
        <dbReference type="PIRSR" id="PIRSR601519-1"/>
    </source>
</evidence>
<dbReference type="CDD" id="cd01055">
    <property type="entry name" value="Nonheme_Ferritin"/>
    <property type="match status" value="1"/>
</dbReference>
<keyword evidence="5 7" id="KW-0408">Iron</keyword>
<feature type="binding site" evidence="7">
    <location>
        <position position="50"/>
    </location>
    <ligand>
        <name>Fe cation</name>
        <dbReference type="ChEBI" id="CHEBI:24875"/>
        <label>1</label>
    </ligand>
</feature>
<dbReference type="Pfam" id="PF00210">
    <property type="entry name" value="Ferritin"/>
    <property type="match status" value="1"/>
</dbReference>
<evidence type="ECO:0000256" key="2">
    <source>
        <dbReference type="ARBA" id="ARBA00022434"/>
    </source>
</evidence>
<dbReference type="InterPro" id="IPR009040">
    <property type="entry name" value="Ferritin-like_diiron"/>
</dbReference>
<evidence type="ECO:0000313" key="11">
    <source>
        <dbReference type="Proteomes" id="UP000255233"/>
    </source>
</evidence>
<evidence type="ECO:0000256" key="3">
    <source>
        <dbReference type="ARBA" id="ARBA00022723"/>
    </source>
</evidence>
<comment type="catalytic activity">
    <reaction evidence="8">
        <text>4 Fe(2+) + O2 + 6 H2O = 4 iron(III) oxide-hydroxide + 12 H(+)</text>
        <dbReference type="Rhea" id="RHEA:11972"/>
        <dbReference type="ChEBI" id="CHEBI:15377"/>
        <dbReference type="ChEBI" id="CHEBI:15378"/>
        <dbReference type="ChEBI" id="CHEBI:15379"/>
        <dbReference type="ChEBI" id="CHEBI:29033"/>
        <dbReference type="ChEBI" id="CHEBI:78619"/>
        <dbReference type="EC" id="1.16.3.2"/>
    </reaction>
</comment>
<dbReference type="InterPro" id="IPR041719">
    <property type="entry name" value="Ferritin_prok"/>
</dbReference>
<evidence type="ECO:0000256" key="4">
    <source>
        <dbReference type="ARBA" id="ARBA00023002"/>
    </source>
</evidence>
<feature type="binding site" evidence="7">
    <location>
        <position position="17"/>
    </location>
    <ligand>
        <name>Fe cation</name>
        <dbReference type="ChEBI" id="CHEBI:24875"/>
        <label>1</label>
    </ligand>
</feature>
<dbReference type="GO" id="GO:0042802">
    <property type="term" value="F:identical protein binding"/>
    <property type="evidence" value="ECO:0007669"/>
    <property type="project" value="UniProtKB-ARBA"/>
</dbReference>
<dbReference type="PROSITE" id="PS50905">
    <property type="entry name" value="FERRITIN_LIKE"/>
    <property type="match status" value="1"/>
</dbReference>
<evidence type="ECO:0000256" key="8">
    <source>
        <dbReference type="RuleBase" id="RU361145"/>
    </source>
</evidence>
<dbReference type="GO" id="GO:0008198">
    <property type="term" value="F:ferrous iron binding"/>
    <property type="evidence" value="ECO:0007669"/>
    <property type="project" value="TreeGrafter"/>
</dbReference>
<dbReference type="EMBL" id="UGVL01000001">
    <property type="protein sequence ID" value="SUE33840.1"/>
    <property type="molecule type" value="Genomic_DNA"/>
</dbReference>
<dbReference type="SUPFAM" id="SSF47240">
    <property type="entry name" value="Ferritin-like"/>
    <property type="match status" value="1"/>
</dbReference>
<comment type="function">
    <text evidence="8">Iron-storage protein.</text>
</comment>
<feature type="domain" description="Ferritin-like diiron" evidence="9">
    <location>
        <begin position="1"/>
        <end position="145"/>
    </location>
</feature>
<reference evidence="10 11" key="1">
    <citation type="submission" date="2018-06" db="EMBL/GenBank/DDBJ databases">
        <authorList>
            <consortium name="Pathogen Informatics"/>
            <person name="Doyle S."/>
        </authorList>
    </citation>
    <scope>NUCLEOTIDE SEQUENCE [LARGE SCALE GENOMIC DNA]</scope>
    <source>
        <strain evidence="10 11">NCTC11190</strain>
    </source>
</reference>
<keyword evidence="4 10" id="KW-0560">Oxidoreductase</keyword>
<dbReference type="GO" id="GO:0004322">
    <property type="term" value="F:ferroxidase activity"/>
    <property type="evidence" value="ECO:0007669"/>
    <property type="project" value="TreeGrafter"/>
</dbReference>
<gene>
    <name evidence="10" type="primary">ftnA</name>
    <name evidence="10" type="ORF">NCTC11190_01052</name>
</gene>
<dbReference type="InterPro" id="IPR008331">
    <property type="entry name" value="Ferritin_DPS_dom"/>
</dbReference>
<evidence type="ECO:0000256" key="6">
    <source>
        <dbReference type="ARBA" id="ARBA00054546"/>
    </source>
</evidence>
<comment type="subcellular location">
    <subcellularLocation>
        <location evidence="8">Cytoplasm</location>
    </subcellularLocation>
</comment>
<protein>
    <recommendedName>
        <fullName evidence="8">Ferritin</fullName>
        <ecNumber evidence="8">1.16.3.2</ecNumber>
    </recommendedName>
</protein>
<dbReference type="RefSeq" id="WP_027290267.1">
    <property type="nucleotide sequence ID" value="NZ_CALVFX010000008.1"/>
</dbReference>
<dbReference type="AlphaFoldDB" id="A0A379MSG7"/>
<dbReference type="Gene3D" id="1.20.1260.10">
    <property type="match status" value="1"/>
</dbReference>
<dbReference type="Proteomes" id="UP000255233">
    <property type="component" value="Unassembled WGS sequence"/>
</dbReference>
<keyword evidence="8" id="KW-0963">Cytoplasm</keyword>
<feature type="binding site" evidence="7">
    <location>
        <position position="94"/>
    </location>
    <ligand>
        <name>Fe cation</name>
        <dbReference type="ChEBI" id="CHEBI:24875"/>
        <label>1</label>
    </ligand>
</feature>
<dbReference type="OrthoDB" id="9801481at2"/>
<dbReference type="InterPro" id="IPR001519">
    <property type="entry name" value="Ferritin"/>
</dbReference>
<dbReference type="STRING" id="880526.GCA_000427365_00395"/>
<feature type="binding site" evidence="7">
    <location>
        <position position="127"/>
    </location>
    <ligand>
        <name>Fe cation</name>
        <dbReference type="ChEBI" id="CHEBI:24875"/>
        <label>1</label>
    </ligand>
</feature>
<proteinExistence type="inferred from homology"/>
<feature type="binding site" evidence="7">
    <location>
        <position position="53"/>
    </location>
    <ligand>
        <name>Fe cation</name>
        <dbReference type="ChEBI" id="CHEBI:24875"/>
        <label>1</label>
    </ligand>
</feature>
<keyword evidence="3 7" id="KW-0479">Metal-binding</keyword>
<dbReference type="GO" id="GO:0006879">
    <property type="term" value="P:intracellular iron ion homeostasis"/>
    <property type="evidence" value="ECO:0007669"/>
    <property type="project" value="UniProtKB-KW"/>
</dbReference>
<dbReference type="InterPro" id="IPR012347">
    <property type="entry name" value="Ferritin-like"/>
</dbReference>
<keyword evidence="2 8" id="KW-0409">Iron storage</keyword>